<name>A0A2W5S555_CERSP</name>
<accession>A0A2W5S555</accession>
<feature type="chain" id="PRO_5016176226" evidence="1">
    <location>
        <begin position="18"/>
        <end position="126"/>
    </location>
</feature>
<sequence length="126" mass="13939">MRFWAAATAVLALPAFAADDPALYPAAQCAALWFGQDDYAHASRLMKPDPGDLVMAEAFRTVALRLTTVGPEAIDAFITKQRRLMGFMIDDYISGDDQSQDLYQSLMQDCDAFAATQPETQNLRQK</sequence>
<reference evidence="2 3" key="1">
    <citation type="submission" date="2017-08" db="EMBL/GenBank/DDBJ databases">
        <title>Infants hospitalized years apart are colonized by the same room-sourced microbial strains.</title>
        <authorList>
            <person name="Brooks B."/>
            <person name="Olm M.R."/>
            <person name="Firek B.A."/>
            <person name="Baker R."/>
            <person name="Thomas B.C."/>
            <person name="Morowitz M.J."/>
            <person name="Banfield J.F."/>
        </authorList>
    </citation>
    <scope>NUCLEOTIDE SEQUENCE [LARGE SCALE GENOMIC DNA]</scope>
    <source>
        <strain evidence="2">S2_003_000_R2_11</strain>
    </source>
</reference>
<keyword evidence="1" id="KW-0732">Signal</keyword>
<gene>
    <name evidence="2" type="ORF">DI533_15055</name>
</gene>
<evidence type="ECO:0000313" key="3">
    <source>
        <dbReference type="Proteomes" id="UP000248975"/>
    </source>
</evidence>
<feature type="signal peptide" evidence="1">
    <location>
        <begin position="1"/>
        <end position="17"/>
    </location>
</feature>
<dbReference type="EMBL" id="QFQS01000003">
    <property type="protein sequence ID" value="PZQ96879.1"/>
    <property type="molecule type" value="Genomic_DNA"/>
</dbReference>
<comment type="caution">
    <text evidence="2">The sequence shown here is derived from an EMBL/GenBank/DDBJ whole genome shotgun (WGS) entry which is preliminary data.</text>
</comment>
<protein>
    <submittedName>
        <fullName evidence="2">Uncharacterized protein</fullName>
    </submittedName>
</protein>
<evidence type="ECO:0000313" key="2">
    <source>
        <dbReference type="EMBL" id="PZQ96879.1"/>
    </source>
</evidence>
<proteinExistence type="predicted"/>
<evidence type="ECO:0000256" key="1">
    <source>
        <dbReference type="SAM" id="SignalP"/>
    </source>
</evidence>
<organism evidence="2 3">
    <name type="scientific">Cereibacter sphaeroides</name>
    <name type="common">Rhodobacter sphaeroides</name>
    <dbReference type="NCBI Taxonomy" id="1063"/>
    <lineage>
        <taxon>Bacteria</taxon>
        <taxon>Pseudomonadati</taxon>
        <taxon>Pseudomonadota</taxon>
        <taxon>Alphaproteobacteria</taxon>
        <taxon>Rhodobacterales</taxon>
        <taxon>Paracoccaceae</taxon>
        <taxon>Cereibacter</taxon>
    </lineage>
</organism>
<dbReference type="AlphaFoldDB" id="A0A2W5S555"/>
<dbReference type="Proteomes" id="UP000248975">
    <property type="component" value="Unassembled WGS sequence"/>
</dbReference>